<dbReference type="OrthoDB" id="411823at2759"/>
<dbReference type="HOGENOM" id="CLU_2471344_0_0_1"/>
<organism evidence="1 2">
    <name type="scientific">Daphnia pulex</name>
    <name type="common">Water flea</name>
    <dbReference type="NCBI Taxonomy" id="6669"/>
    <lineage>
        <taxon>Eukaryota</taxon>
        <taxon>Metazoa</taxon>
        <taxon>Ecdysozoa</taxon>
        <taxon>Arthropoda</taxon>
        <taxon>Crustacea</taxon>
        <taxon>Branchiopoda</taxon>
        <taxon>Diplostraca</taxon>
        <taxon>Cladocera</taxon>
        <taxon>Anomopoda</taxon>
        <taxon>Daphniidae</taxon>
        <taxon>Daphnia</taxon>
    </lineage>
</organism>
<dbReference type="InParanoid" id="E9I4B4"/>
<sequence length="88" mass="10079">MLPLNHRLFKRKKHPTGLCSNCDAEEKENVEHVLLACPAYSKEREEMVYVVSENTPTLQELLNFNDEVTLKAVLDFFNAIGIKARLGF</sequence>
<dbReference type="KEGG" id="dpx:DAPPUDRAFT_274499"/>
<protein>
    <recommendedName>
        <fullName evidence="3">Reverse transcriptase zinc-binding domain-containing protein</fullName>
    </recommendedName>
</protein>
<gene>
    <name evidence="1" type="ORF">DAPPUDRAFT_274499</name>
</gene>
<evidence type="ECO:0000313" key="2">
    <source>
        <dbReference type="Proteomes" id="UP000000305"/>
    </source>
</evidence>
<accession>E9I4B4</accession>
<keyword evidence="2" id="KW-1185">Reference proteome</keyword>
<dbReference type="Proteomes" id="UP000000305">
    <property type="component" value="Unassembled WGS sequence"/>
</dbReference>
<dbReference type="AlphaFoldDB" id="E9I4B4"/>
<evidence type="ECO:0008006" key="3">
    <source>
        <dbReference type="Google" id="ProtNLM"/>
    </source>
</evidence>
<proteinExistence type="predicted"/>
<evidence type="ECO:0000313" key="1">
    <source>
        <dbReference type="EMBL" id="EFX61164.1"/>
    </source>
</evidence>
<name>E9I4B4_DAPPU</name>
<reference evidence="1 2" key="1">
    <citation type="journal article" date="2011" name="Science">
        <title>The ecoresponsive genome of Daphnia pulex.</title>
        <authorList>
            <person name="Colbourne J.K."/>
            <person name="Pfrender M.E."/>
            <person name="Gilbert D."/>
            <person name="Thomas W.K."/>
            <person name="Tucker A."/>
            <person name="Oakley T.H."/>
            <person name="Tokishita S."/>
            <person name="Aerts A."/>
            <person name="Arnold G.J."/>
            <person name="Basu M.K."/>
            <person name="Bauer D.J."/>
            <person name="Caceres C.E."/>
            <person name="Carmel L."/>
            <person name="Casola C."/>
            <person name="Choi J.H."/>
            <person name="Detter J.C."/>
            <person name="Dong Q."/>
            <person name="Dusheyko S."/>
            <person name="Eads B.D."/>
            <person name="Frohlich T."/>
            <person name="Geiler-Samerotte K.A."/>
            <person name="Gerlach D."/>
            <person name="Hatcher P."/>
            <person name="Jogdeo S."/>
            <person name="Krijgsveld J."/>
            <person name="Kriventseva E.V."/>
            <person name="Kultz D."/>
            <person name="Laforsch C."/>
            <person name="Lindquist E."/>
            <person name="Lopez J."/>
            <person name="Manak J.R."/>
            <person name="Muller J."/>
            <person name="Pangilinan J."/>
            <person name="Patwardhan R.P."/>
            <person name="Pitluck S."/>
            <person name="Pritham E.J."/>
            <person name="Rechtsteiner A."/>
            <person name="Rho M."/>
            <person name="Rogozin I.B."/>
            <person name="Sakarya O."/>
            <person name="Salamov A."/>
            <person name="Schaack S."/>
            <person name="Shapiro H."/>
            <person name="Shiga Y."/>
            <person name="Skalitzky C."/>
            <person name="Smith Z."/>
            <person name="Souvorov A."/>
            <person name="Sung W."/>
            <person name="Tang Z."/>
            <person name="Tsuchiya D."/>
            <person name="Tu H."/>
            <person name="Vos H."/>
            <person name="Wang M."/>
            <person name="Wolf Y.I."/>
            <person name="Yamagata H."/>
            <person name="Yamada T."/>
            <person name="Ye Y."/>
            <person name="Shaw J.R."/>
            <person name="Andrews J."/>
            <person name="Crease T.J."/>
            <person name="Tang H."/>
            <person name="Lucas S.M."/>
            <person name="Robertson H.M."/>
            <person name="Bork P."/>
            <person name="Koonin E.V."/>
            <person name="Zdobnov E.M."/>
            <person name="Grigoriev I.V."/>
            <person name="Lynch M."/>
            <person name="Boore J.L."/>
        </authorList>
    </citation>
    <scope>NUCLEOTIDE SEQUENCE [LARGE SCALE GENOMIC DNA]</scope>
</reference>
<dbReference type="EMBL" id="GL734973">
    <property type="protein sequence ID" value="EFX61164.1"/>
    <property type="molecule type" value="Genomic_DNA"/>
</dbReference>